<evidence type="ECO:0000313" key="2">
    <source>
        <dbReference type="EMBL" id="MFD1428330.1"/>
    </source>
</evidence>
<comment type="caution">
    <text evidence="2">The sequence shown here is derived from an EMBL/GenBank/DDBJ whole genome shotgun (WGS) entry which is preliminary data.</text>
</comment>
<feature type="transmembrane region" description="Helical" evidence="1">
    <location>
        <begin position="79"/>
        <end position="105"/>
    </location>
</feature>
<sequence length="209" mass="23317">MILFISLSSAYVAHTIKNLSLLNAGDIENLAVDGSAGLRFLIYFLGFLLIMVYSHDVVNREVDSQRIRLLVTKTSRLSIILGKWFGIWMYWSTVVILSFLIISMITSSFSLLELGKLLVFIFYPASITLFLSTILPSTGLSTLVAIFSGLVLPGLGVWSLVSSNFVATLLKYLFPYYPLLKEPSLFLLPIGVSVAMILLTSYIFNRKEL</sequence>
<keyword evidence="1" id="KW-0472">Membrane</keyword>
<feature type="transmembrane region" description="Helical" evidence="1">
    <location>
        <begin position="142"/>
        <end position="166"/>
    </location>
</feature>
<feature type="transmembrane region" description="Helical" evidence="1">
    <location>
        <begin position="40"/>
        <end position="58"/>
    </location>
</feature>
<gene>
    <name evidence="2" type="ORF">ACFQ4Y_15605</name>
</gene>
<proteinExistence type="predicted"/>
<reference evidence="3" key="1">
    <citation type="journal article" date="2019" name="Int. J. Syst. Evol. Microbiol.">
        <title>The Global Catalogue of Microorganisms (GCM) 10K type strain sequencing project: providing services to taxonomists for standard genome sequencing and annotation.</title>
        <authorList>
            <consortium name="The Broad Institute Genomics Platform"/>
            <consortium name="The Broad Institute Genome Sequencing Center for Infectious Disease"/>
            <person name="Wu L."/>
            <person name="Ma J."/>
        </authorList>
    </citation>
    <scope>NUCLEOTIDE SEQUENCE [LARGE SCALE GENOMIC DNA]</scope>
    <source>
        <strain evidence="3">S1</strain>
    </source>
</reference>
<accession>A0ABW4CFI5</accession>
<keyword evidence="3" id="KW-1185">Reference proteome</keyword>
<name>A0ABW4CFI5_9BACL</name>
<dbReference type="Proteomes" id="UP001597282">
    <property type="component" value="Unassembled WGS sequence"/>
</dbReference>
<dbReference type="Pfam" id="PF12679">
    <property type="entry name" value="ABC2_membrane_2"/>
    <property type="match status" value="1"/>
</dbReference>
<feature type="transmembrane region" description="Helical" evidence="1">
    <location>
        <begin position="186"/>
        <end position="204"/>
    </location>
</feature>
<evidence type="ECO:0000256" key="1">
    <source>
        <dbReference type="SAM" id="Phobius"/>
    </source>
</evidence>
<protein>
    <submittedName>
        <fullName evidence="2">ABC transporter permease subunit</fullName>
    </submittedName>
</protein>
<dbReference type="EMBL" id="JBHTNU010000021">
    <property type="protein sequence ID" value="MFD1428330.1"/>
    <property type="molecule type" value="Genomic_DNA"/>
</dbReference>
<keyword evidence="1" id="KW-1133">Transmembrane helix</keyword>
<organism evidence="2 3">
    <name type="scientific">Kroppenstedtia sanguinis</name>
    <dbReference type="NCBI Taxonomy" id="1380684"/>
    <lineage>
        <taxon>Bacteria</taxon>
        <taxon>Bacillati</taxon>
        <taxon>Bacillota</taxon>
        <taxon>Bacilli</taxon>
        <taxon>Bacillales</taxon>
        <taxon>Thermoactinomycetaceae</taxon>
        <taxon>Kroppenstedtia</taxon>
    </lineage>
</organism>
<feature type="transmembrane region" description="Helical" evidence="1">
    <location>
        <begin position="117"/>
        <end position="135"/>
    </location>
</feature>
<keyword evidence="1" id="KW-0812">Transmembrane</keyword>
<evidence type="ECO:0000313" key="3">
    <source>
        <dbReference type="Proteomes" id="UP001597282"/>
    </source>
</evidence>